<dbReference type="RefSeq" id="WP_006671476.1">
    <property type="nucleotide sequence ID" value="NZ_AOMA01000019.1"/>
</dbReference>
<evidence type="ECO:0000256" key="1">
    <source>
        <dbReference type="SAM" id="MobiDB-lite"/>
    </source>
</evidence>
<keyword evidence="3" id="KW-1185">Reference proteome</keyword>
<reference evidence="2 3" key="1">
    <citation type="journal article" date="2014" name="PLoS Genet.">
        <title>Phylogenetically driven sequencing of extremely halophilic archaea reveals strategies for static and dynamic osmo-response.</title>
        <authorList>
            <person name="Becker E.A."/>
            <person name="Seitzer P.M."/>
            <person name="Tritt A."/>
            <person name="Larsen D."/>
            <person name="Krusor M."/>
            <person name="Yao A.I."/>
            <person name="Wu D."/>
            <person name="Madern D."/>
            <person name="Eisen J.A."/>
            <person name="Darling A.E."/>
            <person name="Facciotti M.T."/>
        </authorList>
    </citation>
    <scope>NUCLEOTIDE SEQUENCE [LARGE SCALE GENOMIC DNA]</scope>
    <source>
        <strain evidence="2 3">JCM 10879</strain>
    </source>
</reference>
<feature type="compositionally biased region" description="Basic and acidic residues" evidence="1">
    <location>
        <begin position="17"/>
        <end position="26"/>
    </location>
</feature>
<gene>
    <name evidence="2" type="ORF">C446_02527</name>
</gene>
<feature type="compositionally biased region" description="Basic and acidic residues" evidence="1">
    <location>
        <begin position="124"/>
        <end position="133"/>
    </location>
</feature>
<comment type="caution">
    <text evidence="2">The sequence shown here is derived from an EMBL/GenBank/DDBJ whole genome shotgun (WGS) entry which is preliminary data.</text>
</comment>
<feature type="region of interest" description="Disordered" evidence="1">
    <location>
        <begin position="124"/>
        <end position="143"/>
    </location>
</feature>
<accession>M0MLB6</accession>
<sequence length="223" mass="25627">MSHSTSHAEHQQSVSRPDSEYRRDDWWGDNDVDDDRATGHDPEDFEYKRERAEYVAHSILRQTGTLVCPIALNAEPDRLASLFEWLETGEAETGHDPTAIHQEQQKVELTEPEVYVPLQTTREFGGKPREYGQRPKRSRYNPEHGYIVGPQILDRPEEEFMQIVEYVLDHMVADDDIGLSQAERDRLEHDARRLKQNGDYRDTDALATILEDALTDGPIGADN</sequence>
<feature type="compositionally biased region" description="Basic and acidic residues" evidence="1">
    <location>
        <begin position="1"/>
        <end position="10"/>
    </location>
</feature>
<dbReference type="OrthoDB" id="202365at2157"/>
<dbReference type="EMBL" id="AOMA01000019">
    <property type="protein sequence ID" value="EMA45245.1"/>
    <property type="molecule type" value="Genomic_DNA"/>
</dbReference>
<feature type="region of interest" description="Disordered" evidence="1">
    <location>
        <begin position="1"/>
        <end position="44"/>
    </location>
</feature>
<proteinExistence type="predicted"/>
<dbReference type="eggNOG" id="arCOG13358">
    <property type="taxonomic scope" value="Archaea"/>
</dbReference>
<name>M0MLB6_9EURY</name>
<organism evidence="2 3">
    <name type="scientific">Halobiforma nitratireducens JCM 10879</name>
    <dbReference type="NCBI Taxonomy" id="1227454"/>
    <lineage>
        <taxon>Archaea</taxon>
        <taxon>Methanobacteriati</taxon>
        <taxon>Methanobacteriota</taxon>
        <taxon>Stenosarchaea group</taxon>
        <taxon>Halobacteria</taxon>
        <taxon>Halobacteriales</taxon>
        <taxon>Natrialbaceae</taxon>
        <taxon>Halobiforma</taxon>
    </lineage>
</organism>
<protein>
    <submittedName>
        <fullName evidence="2">Uncharacterized protein</fullName>
    </submittedName>
</protein>
<feature type="compositionally biased region" description="Basic and acidic residues" evidence="1">
    <location>
        <begin position="35"/>
        <end position="44"/>
    </location>
</feature>
<evidence type="ECO:0000313" key="3">
    <source>
        <dbReference type="Proteomes" id="UP000011607"/>
    </source>
</evidence>
<dbReference type="Proteomes" id="UP000011607">
    <property type="component" value="Unassembled WGS sequence"/>
</dbReference>
<evidence type="ECO:0000313" key="2">
    <source>
        <dbReference type="EMBL" id="EMA45245.1"/>
    </source>
</evidence>
<dbReference type="AlphaFoldDB" id="M0MLB6"/>